<dbReference type="EMBL" id="GL732534">
    <property type="protein sequence ID" value="EFX84438.1"/>
    <property type="molecule type" value="Genomic_DNA"/>
</dbReference>
<feature type="region of interest" description="Disordered" evidence="1">
    <location>
        <begin position="197"/>
        <end position="222"/>
    </location>
</feature>
<accession>E9G7B6</accession>
<evidence type="ECO:0000313" key="3">
    <source>
        <dbReference type="Proteomes" id="UP000000305"/>
    </source>
</evidence>
<dbReference type="InParanoid" id="E9G7B6"/>
<feature type="compositionally biased region" description="Acidic residues" evidence="1">
    <location>
        <begin position="24"/>
        <end position="43"/>
    </location>
</feature>
<proteinExistence type="predicted"/>
<protein>
    <recommendedName>
        <fullName evidence="4">OAR domain-containing protein</fullName>
    </recommendedName>
</protein>
<sequence length="387" mass="40916">MKDEQKRREEEQERVTDRQSNEQDPNEGDGCDGDTSPDVEQLEFETGRCSPSNQVNIDVDDDSQTAITLAPVVEIKVDDDHSDERSHSSNSDGSIRRSSHGDPNGTPITSREEVYSVSPSAGTSADSASKNPHTVQQPQSSSSGNAVHSAEQPKLSTMTGHSSSLGGGSGSNLNSFPFGSPYGSHLFPLPHSGLRSLMDHHHHHQSPMGGPPRSFPSAYTRSFPIGHHHHQLGPAAVAAAAAAAASSLFPSPLHGFSGLCPCCPVKPRPIGALNLPGLFPSPGLFSNLNGMDRGSTVGGFGAAGSSGSAGSGAAGQTGGFHLDAATPGSVEELRRKAHEHSAALLHSLQQHAMEFHLQQQHQQHQQQQQQQRKNKEANESESNSQSD</sequence>
<feature type="compositionally biased region" description="Basic and acidic residues" evidence="1">
    <location>
        <begin position="1"/>
        <end position="21"/>
    </location>
</feature>
<evidence type="ECO:0008006" key="4">
    <source>
        <dbReference type="Google" id="ProtNLM"/>
    </source>
</evidence>
<name>E9G7B6_DAPPU</name>
<keyword evidence="3" id="KW-1185">Reference proteome</keyword>
<dbReference type="OrthoDB" id="6159439at2759"/>
<feature type="compositionally biased region" description="Low complexity" evidence="1">
    <location>
        <begin position="358"/>
        <end position="371"/>
    </location>
</feature>
<dbReference type="AlphaFoldDB" id="E9G7B6"/>
<organism evidence="2 3">
    <name type="scientific">Daphnia pulex</name>
    <name type="common">Water flea</name>
    <dbReference type="NCBI Taxonomy" id="6669"/>
    <lineage>
        <taxon>Eukaryota</taxon>
        <taxon>Metazoa</taxon>
        <taxon>Ecdysozoa</taxon>
        <taxon>Arthropoda</taxon>
        <taxon>Crustacea</taxon>
        <taxon>Branchiopoda</taxon>
        <taxon>Diplostraca</taxon>
        <taxon>Cladocera</taxon>
        <taxon>Anomopoda</taxon>
        <taxon>Daphniidae</taxon>
        <taxon>Daphnia</taxon>
    </lineage>
</organism>
<feature type="compositionally biased region" description="Basic and acidic residues" evidence="1">
    <location>
        <begin position="75"/>
        <end position="87"/>
    </location>
</feature>
<evidence type="ECO:0000313" key="2">
    <source>
        <dbReference type="EMBL" id="EFX84438.1"/>
    </source>
</evidence>
<evidence type="ECO:0000256" key="1">
    <source>
        <dbReference type="SAM" id="MobiDB-lite"/>
    </source>
</evidence>
<dbReference type="KEGG" id="dpx:DAPPUDRAFT_99576"/>
<feature type="compositionally biased region" description="Polar residues" evidence="1">
    <location>
        <begin position="117"/>
        <end position="146"/>
    </location>
</feature>
<feature type="region of interest" description="Disordered" evidence="1">
    <location>
        <begin position="356"/>
        <end position="387"/>
    </location>
</feature>
<dbReference type="HOGENOM" id="CLU_714261_0_0_1"/>
<reference evidence="2 3" key="1">
    <citation type="journal article" date="2011" name="Science">
        <title>The ecoresponsive genome of Daphnia pulex.</title>
        <authorList>
            <person name="Colbourne J.K."/>
            <person name="Pfrender M.E."/>
            <person name="Gilbert D."/>
            <person name="Thomas W.K."/>
            <person name="Tucker A."/>
            <person name="Oakley T.H."/>
            <person name="Tokishita S."/>
            <person name="Aerts A."/>
            <person name="Arnold G.J."/>
            <person name="Basu M.K."/>
            <person name="Bauer D.J."/>
            <person name="Caceres C.E."/>
            <person name="Carmel L."/>
            <person name="Casola C."/>
            <person name="Choi J.H."/>
            <person name="Detter J.C."/>
            <person name="Dong Q."/>
            <person name="Dusheyko S."/>
            <person name="Eads B.D."/>
            <person name="Frohlich T."/>
            <person name="Geiler-Samerotte K.A."/>
            <person name="Gerlach D."/>
            <person name="Hatcher P."/>
            <person name="Jogdeo S."/>
            <person name="Krijgsveld J."/>
            <person name="Kriventseva E.V."/>
            <person name="Kultz D."/>
            <person name="Laforsch C."/>
            <person name="Lindquist E."/>
            <person name="Lopez J."/>
            <person name="Manak J.R."/>
            <person name="Muller J."/>
            <person name="Pangilinan J."/>
            <person name="Patwardhan R.P."/>
            <person name="Pitluck S."/>
            <person name="Pritham E.J."/>
            <person name="Rechtsteiner A."/>
            <person name="Rho M."/>
            <person name="Rogozin I.B."/>
            <person name="Sakarya O."/>
            <person name="Salamov A."/>
            <person name="Schaack S."/>
            <person name="Shapiro H."/>
            <person name="Shiga Y."/>
            <person name="Skalitzky C."/>
            <person name="Smith Z."/>
            <person name="Souvorov A."/>
            <person name="Sung W."/>
            <person name="Tang Z."/>
            <person name="Tsuchiya D."/>
            <person name="Tu H."/>
            <person name="Vos H."/>
            <person name="Wang M."/>
            <person name="Wolf Y.I."/>
            <person name="Yamagata H."/>
            <person name="Yamada T."/>
            <person name="Ye Y."/>
            <person name="Shaw J.R."/>
            <person name="Andrews J."/>
            <person name="Crease T.J."/>
            <person name="Tang H."/>
            <person name="Lucas S.M."/>
            <person name="Robertson H.M."/>
            <person name="Bork P."/>
            <person name="Koonin E.V."/>
            <person name="Zdobnov E.M."/>
            <person name="Grigoriev I.V."/>
            <person name="Lynch M."/>
            <person name="Boore J.L."/>
        </authorList>
    </citation>
    <scope>NUCLEOTIDE SEQUENCE [LARGE SCALE GENOMIC DNA]</scope>
</reference>
<dbReference type="Proteomes" id="UP000000305">
    <property type="component" value="Unassembled WGS sequence"/>
</dbReference>
<gene>
    <name evidence="2" type="ORF">DAPPUDRAFT_99576</name>
</gene>
<feature type="region of interest" description="Disordered" evidence="1">
    <location>
        <begin position="1"/>
        <end position="168"/>
    </location>
</feature>